<evidence type="ECO:0000313" key="11">
    <source>
        <dbReference type="EMBL" id="KAH9303933.1"/>
    </source>
</evidence>
<dbReference type="PROSITE" id="PS50011">
    <property type="entry name" value="PROTEIN_KINASE_DOM"/>
    <property type="match status" value="1"/>
</dbReference>
<dbReference type="Gene3D" id="1.10.510.10">
    <property type="entry name" value="Transferase(Phosphotransferase) domain 1"/>
    <property type="match status" value="1"/>
</dbReference>
<name>A0AA38CVK1_TAXCH</name>
<dbReference type="InterPro" id="IPR001245">
    <property type="entry name" value="Ser-Thr/Tyr_kinase_cat_dom"/>
</dbReference>
<evidence type="ECO:0000256" key="5">
    <source>
        <dbReference type="ARBA" id="ARBA00022741"/>
    </source>
</evidence>
<keyword evidence="3" id="KW-0812">Transmembrane</keyword>
<evidence type="ECO:0000256" key="7">
    <source>
        <dbReference type="ARBA" id="ARBA00022989"/>
    </source>
</evidence>
<dbReference type="Gene3D" id="3.30.200.20">
    <property type="entry name" value="Phosphorylase Kinase, domain 1"/>
    <property type="match status" value="1"/>
</dbReference>
<keyword evidence="7" id="KW-1133">Transmembrane helix</keyword>
<keyword evidence="12" id="KW-1185">Reference proteome</keyword>
<proteinExistence type="predicted"/>
<keyword evidence="4" id="KW-0732">Signal</keyword>
<evidence type="ECO:0000256" key="2">
    <source>
        <dbReference type="ARBA" id="ARBA00022475"/>
    </source>
</evidence>
<dbReference type="PANTHER" id="PTHR46204:SF2">
    <property type="entry name" value="CHITIN ELICITOR RECEPTOR KINASE 1"/>
    <property type="match status" value="1"/>
</dbReference>
<dbReference type="OMA" id="RANHNEM"/>
<evidence type="ECO:0000256" key="6">
    <source>
        <dbReference type="ARBA" id="ARBA00022840"/>
    </source>
</evidence>
<dbReference type="EMBL" id="JAHRHJ020000008">
    <property type="protein sequence ID" value="KAH9303933.1"/>
    <property type="molecule type" value="Genomic_DNA"/>
</dbReference>
<dbReference type="PANTHER" id="PTHR46204">
    <property type="entry name" value="CHITIN ELICITOR RECEPTOR KINASE 1-RELATED"/>
    <property type="match status" value="1"/>
</dbReference>
<evidence type="ECO:0000256" key="3">
    <source>
        <dbReference type="ARBA" id="ARBA00022692"/>
    </source>
</evidence>
<dbReference type="Pfam" id="PF07714">
    <property type="entry name" value="PK_Tyr_Ser-Thr"/>
    <property type="match status" value="1"/>
</dbReference>
<sequence length="313" mass="34473">IPKGSSGGSTLSAVSGSLPSVLSEFTAEKSVEFSYDELVSATDNFNLDNKIGEGGYGSVYYGILHGQCPYFVDIFNVIMYVKVAIKKMNLQGTKEFLAELKVLTHVHHTNLVQLIGFCTVDSLFLIYEFVERGTLSQHLHGSGFPTLSWAVRVQIALDAARGLEYIHEHTKPTYIHRDVKTSNILVDKQYRAKVADFGLTKLTESGIGSISMTFPTKLVGTFGYMPPEYARFGDVSPKVDVYSFGVVLFEIISAKEAIVRSTCMPSSSSQKDEQMGLVTLFDNVLKEADGIEKLHFLVDPALGNDYPLEAVEK</sequence>
<gene>
    <name evidence="11" type="ORF">KI387_008337</name>
</gene>
<comment type="subcellular location">
    <subcellularLocation>
        <location evidence="1">Cell membrane</location>
        <topology evidence="1">Single-pass membrane protein</topology>
    </subcellularLocation>
</comment>
<keyword evidence="2" id="KW-1003">Cell membrane</keyword>
<evidence type="ECO:0000256" key="8">
    <source>
        <dbReference type="ARBA" id="ARBA00023136"/>
    </source>
</evidence>
<dbReference type="PROSITE" id="PS00108">
    <property type="entry name" value="PROTEIN_KINASE_ST"/>
    <property type="match status" value="1"/>
</dbReference>
<dbReference type="InterPro" id="IPR008271">
    <property type="entry name" value="Ser/Thr_kinase_AS"/>
</dbReference>
<accession>A0AA38CVK1</accession>
<dbReference type="InterPro" id="IPR011009">
    <property type="entry name" value="Kinase-like_dom_sf"/>
</dbReference>
<dbReference type="FunFam" id="1.10.510.10:FF:000468">
    <property type="entry name" value="PTI1-like tyrosine-protein kinase 3"/>
    <property type="match status" value="1"/>
</dbReference>
<dbReference type="InterPro" id="IPR000719">
    <property type="entry name" value="Prot_kinase_dom"/>
</dbReference>
<comment type="caution">
    <text evidence="11">The sequence shown here is derived from an EMBL/GenBank/DDBJ whole genome shotgun (WGS) entry which is preliminary data.</text>
</comment>
<keyword evidence="9" id="KW-1015">Disulfide bond</keyword>
<dbReference type="SMART" id="SM00220">
    <property type="entry name" value="S_TKc"/>
    <property type="match status" value="1"/>
</dbReference>
<dbReference type="Proteomes" id="UP000824469">
    <property type="component" value="Unassembled WGS sequence"/>
</dbReference>
<dbReference type="GO" id="GO:0019199">
    <property type="term" value="F:transmembrane receptor protein kinase activity"/>
    <property type="evidence" value="ECO:0007669"/>
    <property type="project" value="InterPro"/>
</dbReference>
<evidence type="ECO:0000313" key="12">
    <source>
        <dbReference type="Proteomes" id="UP000824469"/>
    </source>
</evidence>
<dbReference type="SUPFAM" id="SSF56112">
    <property type="entry name" value="Protein kinase-like (PK-like)"/>
    <property type="match status" value="1"/>
</dbReference>
<dbReference type="AlphaFoldDB" id="A0AA38CVK1"/>
<feature type="non-terminal residue" evidence="11">
    <location>
        <position position="313"/>
    </location>
</feature>
<organism evidence="11 12">
    <name type="scientific">Taxus chinensis</name>
    <name type="common">Chinese yew</name>
    <name type="synonym">Taxus wallichiana var. chinensis</name>
    <dbReference type="NCBI Taxonomy" id="29808"/>
    <lineage>
        <taxon>Eukaryota</taxon>
        <taxon>Viridiplantae</taxon>
        <taxon>Streptophyta</taxon>
        <taxon>Embryophyta</taxon>
        <taxon>Tracheophyta</taxon>
        <taxon>Spermatophyta</taxon>
        <taxon>Pinopsida</taxon>
        <taxon>Pinidae</taxon>
        <taxon>Conifers II</taxon>
        <taxon>Cupressales</taxon>
        <taxon>Taxaceae</taxon>
        <taxon>Taxus</taxon>
    </lineage>
</organism>
<dbReference type="GO" id="GO:0005886">
    <property type="term" value="C:plasma membrane"/>
    <property type="evidence" value="ECO:0007669"/>
    <property type="project" value="UniProtKB-SubCell"/>
</dbReference>
<keyword evidence="8" id="KW-0472">Membrane</keyword>
<dbReference type="InterPro" id="IPR044812">
    <property type="entry name" value="CERK1/LYK3-like"/>
</dbReference>
<evidence type="ECO:0000256" key="1">
    <source>
        <dbReference type="ARBA" id="ARBA00004162"/>
    </source>
</evidence>
<reference evidence="11 12" key="1">
    <citation type="journal article" date="2021" name="Nat. Plants">
        <title>The Taxus genome provides insights into paclitaxel biosynthesis.</title>
        <authorList>
            <person name="Xiong X."/>
            <person name="Gou J."/>
            <person name="Liao Q."/>
            <person name="Li Y."/>
            <person name="Zhou Q."/>
            <person name="Bi G."/>
            <person name="Li C."/>
            <person name="Du R."/>
            <person name="Wang X."/>
            <person name="Sun T."/>
            <person name="Guo L."/>
            <person name="Liang H."/>
            <person name="Lu P."/>
            <person name="Wu Y."/>
            <person name="Zhang Z."/>
            <person name="Ro D.K."/>
            <person name="Shang Y."/>
            <person name="Huang S."/>
            <person name="Yan J."/>
        </authorList>
    </citation>
    <scope>NUCLEOTIDE SEQUENCE [LARGE SCALE GENOMIC DNA]</scope>
    <source>
        <strain evidence="11">Ta-2019</strain>
    </source>
</reference>
<keyword evidence="6" id="KW-0067">ATP-binding</keyword>
<feature type="non-terminal residue" evidence="11">
    <location>
        <position position="1"/>
    </location>
</feature>
<feature type="domain" description="Protein kinase" evidence="10">
    <location>
        <begin position="45"/>
        <end position="313"/>
    </location>
</feature>
<evidence type="ECO:0000259" key="10">
    <source>
        <dbReference type="PROSITE" id="PS50011"/>
    </source>
</evidence>
<evidence type="ECO:0000256" key="9">
    <source>
        <dbReference type="ARBA" id="ARBA00023157"/>
    </source>
</evidence>
<protein>
    <recommendedName>
        <fullName evidence="10">Protein kinase domain-containing protein</fullName>
    </recommendedName>
</protein>
<evidence type="ECO:0000256" key="4">
    <source>
        <dbReference type="ARBA" id="ARBA00022729"/>
    </source>
</evidence>
<keyword evidence="5" id="KW-0547">Nucleotide-binding</keyword>
<dbReference type="GO" id="GO:0005524">
    <property type="term" value="F:ATP binding"/>
    <property type="evidence" value="ECO:0007669"/>
    <property type="project" value="UniProtKB-KW"/>
</dbReference>
<dbReference type="GO" id="GO:0045087">
    <property type="term" value="P:innate immune response"/>
    <property type="evidence" value="ECO:0007669"/>
    <property type="project" value="InterPro"/>
</dbReference>